<reference evidence="2" key="1">
    <citation type="submission" date="2010-06" db="EMBL/GenBank/DDBJ databases">
        <authorList>
            <person name="Jiang H."/>
            <person name="Abraham K."/>
            <person name="Ali S."/>
            <person name="Alsbrooks S.L."/>
            <person name="Anim B.N."/>
            <person name="Anosike U.S."/>
            <person name="Attaway T."/>
            <person name="Bandaranaike D.P."/>
            <person name="Battles P.K."/>
            <person name="Bell S.N."/>
            <person name="Bell A.V."/>
            <person name="Beltran B."/>
            <person name="Bickham C."/>
            <person name="Bustamante Y."/>
            <person name="Caleb T."/>
            <person name="Canada A."/>
            <person name="Cardenas V."/>
            <person name="Carter K."/>
            <person name="Chacko J."/>
            <person name="Chandrabose M.N."/>
            <person name="Chavez D."/>
            <person name="Chavez A."/>
            <person name="Chen L."/>
            <person name="Chu H.-S."/>
            <person name="Claassen K.J."/>
            <person name="Cockrell R."/>
            <person name="Collins M."/>
            <person name="Cooper J.A."/>
            <person name="Cree A."/>
            <person name="Curry S.M."/>
            <person name="Da Y."/>
            <person name="Dao M.D."/>
            <person name="Das B."/>
            <person name="Davila M.-L."/>
            <person name="Davy-Carroll L."/>
            <person name="Denson S."/>
            <person name="Dinh H."/>
            <person name="Ebong V.E."/>
            <person name="Edwards J.R."/>
            <person name="Egan A."/>
            <person name="El-Daye J."/>
            <person name="Escobedo L."/>
            <person name="Fernandez S."/>
            <person name="Fernando P.R."/>
            <person name="Flagg N."/>
            <person name="Forbes L.D."/>
            <person name="Fowler R.G."/>
            <person name="Fu Q."/>
            <person name="Gabisi R.A."/>
            <person name="Ganer J."/>
            <person name="Garbino Pronczuk A."/>
            <person name="Garcia R.M."/>
            <person name="Garner T."/>
            <person name="Garrett T.E."/>
            <person name="Gonzalez D.A."/>
            <person name="Hamid H."/>
            <person name="Hawkins E.S."/>
            <person name="Hirani K."/>
            <person name="Hogues M.E."/>
            <person name="Hollins B."/>
            <person name="Hsiao C.-H."/>
            <person name="Jabil R."/>
            <person name="James M.L."/>
            <person name="Jhangiani S.N."/>
            <person name="Johnson B."/>
            <person name="Johnson Q."/>
            <person name="Joshi V."/>
            <person name="Kalu J.B."/>
            <person name="Kam C."/>
            <person name="Kashfia A."/>
            <person name="Keebler J."/>
            <person name="Kisamo H."/>
            <person name="Kovar C.L."/>
            <person name="Lago L.A."/>
            <person name="Lai C.-Y."/>
            <person name="Laidlaw J."/>
            <person name="Lara F."/>
            <person name="Le T.-K."/>
            <person name="Lee S.L."/>
            <person name="Legall F.H."/>
            <person name="Lemon S.J."/>
            <person name="Lewis L.R."/>
            <person name="Li B."/>
            <person name="Liu Y."/>
            <person name="Liu Y.-S."/>
            <person name="Lopez J."/>
            <person name="Lozado R.J."/>
            <person name="Lu J."/>
            <person name="Madu R.C."/>
            <person name="Maheshwari M."/>
            <person name="Maheshwari R."/>
            <person name="Malloy K."/>
            <person name="Martinez E."/>
            <person name="Mathew T."/>
            <person name="Mercado I.C."/>
            <person name="Mercado C."/>
            <person name="Meyer B."/>
            <person name="Montgomery K."/>
            <person name="Morgan M.B."/>
            <person name="Munidasa M."/>
            <person name="Nazareth L.V."/>
            <person name="Nelson J."/>
            <person name="Ng B.M."/>
            <person name="Nguyen N.B."/>
            <person name="Nguyen P.Q."/>
            <person name="Nguyen T."/>
            <person name="Obregon M."/>
            <person name="Okwuonu G.O."/>
            <person name="Onwere C.G."/>
            <person name="Orozco G."/>
            <person name="Parra A."/>
            <person name="Patel S."/>
            <person name="Patil S."/>
            <person name="Perez A."/>
            <person name="Perez Y."/>
            <person name="Pham C."/>
            <person name="Primus E.L."/>
            <person name="Pu L.-L."/>
            <person name="Puazo M."/>
            <person name="Qin X."/>
            <person name="Quiroz J.B."/>
            <person name="Reese J."/>
            <person name="Richards S."/>
            <person name="Rives C.M."/>
            <person name="Robberts R."/>
            <person name="Ruiz S.J."/>
            <person name="Ruiz M.J."/>
            <person name="Santibanez J."/>
            <person name="Schneider B.W."/>
            <person name="Sisson I."/>
            <person name="Smith M."/>
            <person name="Sodergren E."/>
            <person name="Song X.-Z."/>
            <person name="Song B.B."/>
            <person name="Summersgill H."/>
            <person name="Thelus R."/>
            <person name="Thornton R.D."/>
            <person name="Trejos Z.Y."/>
            <person name="Usmani K."/>
            <person name="Vattathil S."/>
            <person name="Villasana D."/>
            <person name="Walker D.L."/>
            <person name="Wang S."/>
            <person name="Wang K."/>
            <person name="White C.S."/>
            <person name="Williams A.C."/>
            <person name="Williamson J."/>
            <person name="Wilson K."/>
            <person name="Woghiren I.O."/>
            <person name="Woodworth J.R."/>
            <person name="Worley K.C."/>
            <person name="Wright R.A."/>
            <person name="Wu W."/>
            <person name="Young L."/>
            <person name="Zhang L."/>
            <person name="Zhang J."/>
            <person name="Zhu Y."/>
            <person name="Muzny D.M."/>
            <person name="Weinstock G."/>
            <person name="Gibbs R.A."/>
        </authorList>
    </citation>
    <scope>NUCLEOTIDE SEQUENCE [LARGE SCALE GENOMIC DNA]</scope>
    <source>
        <strain evidence="2">LSR1</strain>
    </source>
</reference>
<name>A0A8R2JMN2_ACYPI</name>
<dbReference type="GeneID" id="107883658"/>
<dbReference type="KEGG" id="api:107883658"/>
<protein>
    <submittedName>
        <fullName evidence="1">Uncharacterized protein</fullName>
    </submittedName>
</protein>
<dbReference type="AlphaFoldDB" id="A0A8R2JMN2"/>
<proteinExistence type="predicted"/>
<sequence length="126" mass="15313">MEDLMDRVEIAQDLITRLRQLLTMEKTDSVMDHSLNRTRFFKMDDDYKTQNEERENVRQKALVEKRRRVQLFSETIDFITERYNSVVETINAPNDYKFLDEFKTNTIPLELKKNMTKKKRDTKVRM</sequence>
<dbReference type="RefSeq" id="XP_029342453.1">
    <property type="nucleotide sequence ID" value="XM_029486593.1"/>
</dbReference>
<accession>A0A8R2JMN2</accession>
<reference evidence="1" key="2">
    <citation type="submission" date="2022-06" db="UniProtKB">
        <authorList>
            <consortium name="EnsemblMetazoa"/>
        </authorList>
    </citation>
    <scope>IDENTIFICATION</scope>
</reference>
<dbReference type="Proteomes" id="UP000007819">
    <property type="component" value="Chromosome A1"/>
</dbReference>
<organism evidence="1 2">
    <name type="scientific">Acyrthosiphon pisum</name>
    <name type="common">Pea aphid</name>
    <dbReference type="NCBI Taxonomy" id="7029"/>
    <lineage>
        <taxon>Eukaryota</taxon>
        <taxon>Metazoa</taxon>
        <taxon>Ecdysozoa</taxon>
        <taxon>Arthropoda</taxon>
        <taxon>Hexapoda</taxon>
        <taxon>Insecta</taxon>
        <taxon>Pterygota</taxon>
        <taxon>Neoptera</taxon>
        <taxon>Paraneoptera</taxon>
        <taxon>Hemiptera</taxon>
        <taxon>Sternorrhyncha</taxon>
        <taxon>Aphidomorpha</taxon>
        <taxon>Aphidoidea</taxon>
        <taxon>Aphididae</taxon>
        <taxon>Macrosiphini</taxon>
        <taxon>Acyrthosiphon</taxon>
    </lineage>
</organism>
<dbReference type="OrthoDB" id="6607295at2759"/>
<keyword evidence="2" id="KW-1185">Reference proteome</keyword>
<evidence type="ECO:0000313" key="1">
    <source>
        <dbReference type="EnsemblMetazoa" id="XP_029342453.1"/>
    </source>
</evidence>
<dbReference type="EnsemblMetazoa" id="XM_029486593.1">
    <property type="protein sequence ID" value="XP_029342453.1"/>
    <property type="gene ID" value="LOC107883658"/>
</dbReference>
<evidence type="ECO:0000313" key="2">
    <source>
        <dbReference type="Proteomes" id="UP000007819"/>
    </source>
</evidence>